<proteinExistence type="predicted"/>
<feature type="region of interest" description="Disordered" evidence="1">
    <location>
        <begin position="93"/>
        <end position="112"/>
    </location>
</feature>
<feature type="region of interest" description="Disordered" evidence="1">
    <location>
        <begin position="256"/>
        <end position="289"/>
    </location>
</feature>
<keyword evidence="3" id="KW-1185">Reference proteome</keyword>
<gene>
    <name evidence="2" type="ORF">G7Y89_g6625</name>
</gene>
<feature type="compositionally biased region" description="Polar residues" evidence="1">
    <location>
        <begin position="130"/>
        <end position="155"/>
    </location>
</feature>
<feature type="compositionally biased region" description="Polar residues" evidence="1">
    <location>
        <begin position="256"/>
        <end position="270"/>
    </location>
</feature>
<dbReference type="Proteomes" id="UP000566819">
    <property type="component" value="Unassembled WGS sequence"/>
</dbReference>
<feature type="region of interest" description="Disordered" evidence="1">
    <location>
        <begin position="122"/>
        <end position="172"/>
    </location>
</feature>
<evidence type="ECO:0000313" key="3">
    <source>
        <dbReference type="Proteomes" id="UP000566819"/>
    </source>
</evidence>
<name>A0A8H4RMB6_9HELO</name>
<accession>A0A8H4RMB6</accession>
<feature type="compositionally biased region" description="Basic residues" evidence="1">
    <location>
        <begin position="156"/>
        <end position="165"/>
    </location>
</feature>
<evidence type="ECO:0000256" key="1">
    <source>
        <dbReference type="SAM" id="MobiDB-lite"/>
    </source>
</evidence>
<protein>
    <submittedName>
        <fullName evidence="2">Uncharacterized protein</fullName>
    </submittedName>
</protein>
<dbReference type="OrthoDB" id="4330117at2759"/>
<dbReference type="EMBL" id="JAAMPI010000436">
    <property type="protein sequence ID" value="KAF4631510.1"/>
    <property type="molecule type" value="Genomic_DNA"/>
</dbReference>
<organism evidence="2 3">
    <name type="scientific">Cudoniella acicularis</name>
    <dbReference type="NCBI Taxonomy" id="354080"/>
    <lineage>
        <taxon>Eukaryota</taxon>
        <taxon>Fungi</taxon>
        <taxon>Dikarya</taxon>
        <taxon>Ascomycota</taxon>
        <taxon>Pezizomycotina</taxon>
        <taxon>Leotiomycetes</taxon>
        <taxon>Helotiales</taxon>
        <taxon>Tricladiaceae</taxon>
        <taxon>Cudoniella</taxon>
    </lineage>
</organism>
<sequence>MVGKAVEMIVASVEERMHVTLSATKSIQNLKLYGNHFEAREHEREVRKNYLPTIHYDFCKNILNAVWRGADQVQVAFKVKAGGSRFSTRLVLSPYQRGQNTHRQGQEAGPRLGVKQMEVLEEQKKASEAGETSQGTPVTPGSSADGQTTESNTTLTHRKRQRHLSPRVGEEESVDFNPDVMFSASSTQTGSVHADVLCASGWLSTTFPLSQDLSDSTLNDLDLDNQVSFLQMDFGSMAPGTHPDPLLKLANQPRFQGENNLNRPSQTSNILFDHASNLPPPSTRGATGTTTRYGHTFKLLEPESEIDCIRKLSQLSIDLFEHSNSLPPLYIYDPPPDDIEEDSVYVGAKDYSNYVVEDTFRLTQSLIDIYPTFLNVFLPHPTTKYSSKNTSWSQEGMSNARFQASQHTAPATASSSQASFRPPLDHSSILLILACHIRLIDIYEALFQHMKLCLKQQGLARTPQQALLNVPQLMIGSYAPPPSAAVHMQMLLLVQFASQLFNYSTDLASALGESEGVMPQSDSSNCSAGDDAFAATRAAVENVKSRASSMSQEMGAMSVLIFNSGLLA</sequence>
<evidence type="ECO:0000313" key="2">
    <source>
        <dbReference type="EMBL" id="KAF4631510.1"/>
    </source>
</evidence>
<dbReference type="AlphaFoldDB" id="A0A8H4RMB6"/>
<reference evidence="2 3" key="1">
    <citation type="submission" date="2020-03" db="EMBL/GenBank/DDBJ databases">
        <title>Draft Genome Sequence of Cudoniella acicularis.</title>
        <authorList>
            <person name="Buettner E."/>
            <person name="Kellner H."/>
        </authorList>
    </citation>
    <scope>NUCLEOTIDE SEQUENCE [LARGE SCALE GENOMIC DNA]</scope>
    <source>
        <strain evidence="2 3">DSM 108380</strain>
    </source>
</reference>
<comment type="caution">
    <text evidence="2">The sequence shown here is derived from an EMBL/GenBank/DDBJ whole genome shotgun (WGS) entry which is preliminary data.</text>
</comment>